<protein>
    <submittedName>
        <fullName evidence="2">Uncharacterized protein</fullName>
    </submittedName>
</protein>
<keyword evidence="3" id="KW-1185">Reference proteome</keyword>
<feature type="non-terminal residue" evidence="2">
    <location>
        <position position="25"/>
    </location>
</feature>
<sequence length="25" mass="2750">MQEKKKSGGLSNGSPSKDEESRKNK</sequence>
<evidence type="ECO:0000313" key="2">
    <source>
        <dbReference type="EMBL" id="MCI09928.1"/>
    </source>
</evidence>
<evidence type="ECO:0000256" key="1">
    <source>
        <dbReference type="SAM" id="MobiDB-lite"/>
    </source>
</evidence>
<dbReference type="EMBL" id="LXQA010074386">
    <property type="protein sequence ID" value="MCI09928.1"/>
    <property type="molecule type" value="Genomic_DNA"/>
</dbReference>
<reference evidence="2 3" key="1">
    <citation type="journal article" date="2018" name="Front. Plant Sci.">
        <title>Red Clover (Trifolium pratense) and Zigzag Clover (T. medium) - A Picture of Genomic Similarities and Differences.</title>
        <authorList>
            <person name="Dluhosova J."/>
            <person name="Istvanek J."/>
            <person name="Nedelnik J."/>
            <person name="Repkova J."/>
        </authorList>
    </citation>
    <scope>NUCLEOTIDE SEQUENCE [LARGE SCALE GENOMIC DNA]</scope>
    <source>
        <strain evidence="3">cv. 10/8</strain>
        <tissue evidence="2">Leaf</tissue>
    </source>
</reference>
<dbReference type="Proteomes" id="UP000265520">
    <property type="component" value="Unassembled WGS sequence"/>
</dbReference>
<comment type="caution">
    <text evidence="2">The sequence shown here is derived from an EMBL/GenBank/DDBJ whole genome shotgun (WGS) entry which is preliminary data.</text>
</comment>
<dbReference type="AlphaFoldDB" id="A0A392PCV5"/>
<proteinExistence type="predicted"/>
<name>A0A392PCV5_9FABA</name>
<feature type="compositionally biased region" description="Basic and acidic residues" evidence="1">
    <location>
        <begin position="16"/>
        <end position="25"/>
    </location>
</feature>
<organism evidence="2 3">
    <name type="scientific">Trifolium medium</name>
    <dbReference type="NCBI Taxonomy" id="97028"/>
    <lineage>
        <taxon>Eukaryota</taxon>
        <taxon>Viridiplantae</taxon>
        <taxon>Streptophyta</taxon>
        <taxon>Embryophyta</taxon>
        <taxon>Tracheophyta</taxon>
        <taxon>Spermatophyta</taxon>
        <taxon>Magnoliopsida</taxon>
        <taxon>eudicotyledons</taxon>
        <taxon>Gunneridae</taxon>
        <taxon>Pentapetalae</taxon>
        <taxon>rosids</taxon>
        <taxon>fabids</taxon>
        <taxon>Fabales</taxon>
        <taxon>Fabaceae</taxon>
        <taxon>Papilionoideae</taxon>
        <taxon>50 kb inversion clade</taxon>
        <taxon>NPAAA clade</taxon>
        <taxon>Hologalegina</taxon>
        <taxon>IRL clade</taxon>
        <taxon>Trifolieae</taxon>
        <taxon>Trifolium</taxon>
    </lineage>
</organism>
<evidence type="ECO:0000313" key="3">
    <source>
        <dbReference type="Proteomes" id="UP000265520"/>
    </source>
</evidence>
<feature type="region of interest" description="Disordered" evidence="1">
    <location>
        <begin position="1"/>
        <end position="25"/>
    </location>
</feature>
<accession>A0A392PCV5</accession>